<dbReference type="EMBL" id="JAKJPO010000015">
    <property type="protein sequence ID" value="MCF7223418.1"/>
    <property type="molecule type" value="Genomic_DNA"/>
</dbReference>
<keyword evidence="2" id="KW-1185">Reference proteome</keyword>
<reference evidence="1 2" key="1">
    <citation type="submission" date="2022-01" db="EMBL/GenBank/DDBJ databases">
        <title>Lysobacter chinensis sp. nov., a bacterium isolated from cow dung compost.</title>
        <authorList>
            <person name="Liu Y."/>
        </authorList>
    </citation>
    <scope>NUCLEOTIDE SEQUENCE [LARGE SCALE GENOMIC DNA]</scope>
    <source>
        <strain evidence="1 2">TLK-CK17</strain>
    </source>
</reference>
<sequence length="79" mass="8956">MDGLEPIREVYHDPDGDWQFLCGTTLDTADLKLVCLGCMVERDLTIGELAEMPPSWCATRQAPGTEWIQEPYEPREDEA</sequence>
<reference evidence="2" key="2">
    <citation type="submission" date="2022-01" db="EMBL/GenBank/DDBJ databases">
        <title>Lysobacter chinensis sp. nov., a bacterium isolated from cow dung compost.</title>
        <authorList>
            <person name="Zhou L.Y."/>
        </authorList>
    </citation>
    <scope>NUCLEOTIDE SEQUENCE [LARGE SCALE GENOMIC DNA]</scope>
    <source>
        <strain evidence="2">TLK-CK17</strain>
    </source>
</reference>
<proteinExistence type="predicted"/>
<comment type="caution">
    <text evidence="1">The sequence shown here is derived from an EMBL/GenBank/DDBJ whole genome shotgun (WGS) entry which is preliminary data.</text>
</comment>
<evidence type="ECO:0000313" key="2">
    <source>
        <dbReference type="Proteomes" id="UP001430796"/>
    </source>
</evidence>
<name>A0ABS9HXF9_9GAMM</name>
<organism evidence="1 2">
    <name type="scientific">Marilutibacter chinensis</name>
    <dbReference type="NCBI Taxonomy" id="2912247"/>
    <lineage>
        <taxon>Bacteria</taxon>
        <taxon>Pseudomonadati</taxon>
        <taxon>Pseudomonadota</taxon>
        <taxon>Gammaproteobacteria</taxon>
        <taxon>Lysobacterales</taxon>
        <taxon>Lysobacteraceae</taxon>
        <taxon>Marilutibacter</taxon>
    </lineage>
</organism>
<protein>
    <submittedName>
        <fullName evidence="1">Uncharacterized protein</fullName>
    </submittedName>
</protein>
<reference evidence="1 2" key="3">
    <citation type="submission" date="2022-01" db="EMBL/GenBank/DDBJ databases">
        <authorList>
            <person name="Zhou L.Y."/>
        </authorList>
    </citation>
    <scope>NUCLEOTIDE SEQUENCE [LARGE SCALE GENOMIC DNA]</scope>
    <source>
        <strain evidence="1 2">TLK-CK17</strain>
    </source>
</reference>
<gene>
    <name evidence="1" type="ORF">L3V18_16720</name>
</gene>
<dbReference type="Proteomes" id="UP001430796">
    <property type="component" value="Unassembled WGS sequence"/>
</dbReference>
<accession>A0ABS9HXF9</accession>
<evidence type="ECO:0000313" key="1">
    <source>
        <dbReference type="EMBL" id="MCF7223418.1"/>
    </source>
</evidence>